<evidence type="ECO:0000256" key="1">
    <source>
        <dbReference type="ARBA" id="ARBA00000085"/>
    </source>
</evidence>
<keyword evidence="7" id="KW-0175">Coiled coil</keyword>
<keyword evidence="5" id="KW-0418">Kinase</keyword>
<gene>
    <name evidence="11" type="ORF">SAMN04488066_10630</name>
</gene>
<evidence type="ECO:0000259" key="8">
    <source>
        <dbReference type="PROSITE" id="PS50109"/>
    </source>
</evidence>
<evidence type="ECO:0000256" key="7">
    <source>
        <dbReference type="SAM" id="Coils"/>
    </source>
</evidence>
<evidence type="ECO:0000313" key="11">
    <source>
        <dbReference type="EMBL" id="SFH50019.1"/>
    </source>
</evidence>
<evidence type="ECO:0000256" key="2">
    <source>
        <dbReference type="ARBA" id="ARBA00012438"/>
    </source>
</evidence>
<feature type="domain" description="PAC" evidence="10">
    <location>
        <begin position="217"/>
        <end position="271"/>
    </location>
</feature>
<dbReference type="InterPro" id="IPR036890">
    <property type="entry name" value="HATPase_C_sf"/>
</dbReference>
<dbReference type="PROSITE" id="PS50109">
    <property type="entry name" value="HIS_KIN"/>
    <property type="match status" value="1"/>
</dbReference>
<dbReference type="InterPro" id="IPR036097">
    <property type="entry name" value="HisK_dim/P_sf"/>
</dbReference>
<dbReference type="SUPFAM" id="SSF55874">
    <property type="entry name" value="ATPase domain of HSP90 chaperone/DNA topoisomerase II/histidine kinase"/>
    <property type="match status" value="1"/>
</dbReference>
<dbReference type="SMART" id="SM00387">
    <property type="entry name" value="HATPase_c"/>
    <property type="match status" value="1"/>
</dbReference>
<dbReference type="NCBIfam" id="TIGR00229">
    <property type="entry name" value="sensory_box"/>
    <property type="match status" value="1"/>
</dbReference>
<name>A0A1I3AJT8_9EURY</name>
<dbReference type="InterPro" id="IPR005467">
    <property type="entry name" value="His_kinase_dom"/>
</dbReference>
<dbReference type="InterPro" id="IPR003594">
    <property type="entry name" value="HATPase_dom"/>
</dbReference>
<organism evidence="11 12">
    <name type="scientific">Halorubrum aquaticum</name>
    <dbReference type="NCBI Taxonomy" id="387340"/>
    <lineage>
        <taxon>Archaea</taxon>
        <taxon>Methanobacteriati</taxon>
        <taxon>Methanobacteriota</taxon>
        <taxon>Stenosarchaea group</taxon>
        <taxon>Halobacteria</taxon>
        <taxon>Halobacteriales</taxon>
        <taxon>Haloferacaceae</taxon>
        <taxon>Halorubrum</taxon>
    </lineage>
</organism>
<dbReference type="OrthoDB" id="3369at2157"/>
<dbReference type="Gene3D" id="3.30.450.20">
    <property type="entry name" value="PAS domain"/>
    <property type="match status" value="1"/>
</dbReference>
<proteinExistence type="predicted"/>
<reference evidence="11 12" key="1">
    <citation type="submission" date="2016-10" db="EMBL/GenBank/DDBJ databases">
        <authorList>
            <person name="Varghese N."/>
            <person name="Submissions S."/>
        </authorList>
    </citation>
    <scope>NUCLEOTIDE SEQUENCE [LARGE SCALE GENOMIC DNA]</scope>
    <source>
        <strain evidence="11 12">CGMCC 1.6377</strain>
    </source>
</reference>
<dbReference type="Pfam" id="PF00512">
    <property type="entry name" value="HisKA"/>
    <property type="match status" value="1"/>
</dbReference>
<dbReference type="PRINTS" id="PR00344">
    <property type="entry name" value="BCTRLSENSOR"/>
</dbReference>
<dbReference type="SMART" id="SM00086">
    <property type="entry name" value="PAC"/>
    <property type="match status" value="1"/>
</dbReference>
<dbReference type="SUPFAM" id="SSF47384">
    <property type="entry name" value="Homodimeric domain of signal transducing histidine kinase"/>
    <property type="match status" value="1"/>
</dbReference>
<dbReference type="PROSITE" id="PS50113">
    <property type="entry name" value="PAC"/>
    <property type="match status" value="1"/>
</dbReference>
<feature type="coiled-coil region" evidence="7">
    <location>
        <begin position="255"/>
        <end position="282"/>
    </location>
</feature>
<dbReference type="EC" id="2.7.13.3" evidence="2"/>
<dbReference type="PROSITE" id="PS50112">
    <property type="entry name" value="PAS"/>
    <property type="match status" value="1"/>
</dbReference>
<evidence type="ECO:0000313" key="12">
    <source>
        <dbReference type="Proteomes" id="UP000323537"/>
    </source>
</evidence>
<dbReference type="InterPro" id="IPR050351">
    <property type="entry name" value="BphY/WalK/GraS-like"/>
</dbReference>
<dbReference type="AlphaFoldDB" id="A0A1I3AJT8"/>
<accession>A0A1I3AJT8</accession>
<keyword evidence="12" id="KW-1185">Reference proteome</keyword>
<dbReference type="InterPro" id="IPR000014">
    <property type="entry name" value="PAS"/>
</dbReference>
<dbReference type="Gene3D" id="1.10.287.130">
    <property type="match status" value="1"/>
</dbReference>
<dbReference type="PANTHER" id="PTHR42878">
    <property type="entry name" value="TWO-COMPONENT HISTIDINE KINASE"/>
    <property type="match status" value="1"/>
</dbReference>
<dbReference type="GO" id="GO:0030295">
    <property type="term" value="F:protein kinase activator activity"/>
    <property type="evidence" value="ECO:0007669"/>
    <property type="project" value="TreeGrafter"/>
</dbReference>
<dbReference type="InterPro" id="IPR004358">
    <property type="entry name" value="Sig_transdc_His_kin-like_C"/>
</dbReference>
<dbReference type="EMBL" id="FOPZ01000006">
    <property type="protein sequence ID" value="SFH50019.1"/>
    <property type="molecule type" value="Genomic_DNA"/>
</dbReference>
<dbReference type="CDD" id="cd00130">
    <property type="entry name" value="PAS"/>
    <property type="match status" value="1"/>
</dbReference>
<dbReference type="Proteomes" id="UP000323537">
    <property type="component" value="Unassembled WGS sequence"/>
</dbReference>
<evidence type="ECO:0000256" key="6">
    <source>
        <dbReference type="ARBA" id="ARBA00023136"/>
    </source>
</evidence>
<dbReference type="PANTHER" id="PTHR42878:SF15">
    <property type="entry name" value="BACTERIOPHYTOCHROME"/>
    <property type="match status" value="1"/>
</dbReference>
<dbReference type="SMART" id="SM00091">
    <property type="entry name" value="PAS"/>
    <property type="match status" value="1"/>
</dbReference>
<dbReference type="GO" id="GO:0000155">
    <property type="term" value="F:phosphorelay sensor kinase activity"/>
    <property type="evidence" value="ECO:0007669"/>
    <property type="project" value="InterPro"/>
</dbReference>
<dbReference type="InterPro" id="IPR035965">
    <property type="entry name" value="PAS-like_dom_sf"/>
</dbReference>
<dbReference type="InterPro" id="IPR003661">
    <property type="entry name" value="HisK_dim/P_dom"/>
</dbReference>
<dbReference type="GO" id="GO:0007234">
    <property type="term" value="P:osmosensory signaling via phosphorelay pathway"/>
    <property type="evidence" value="ECO:0007669"/>
    <property type="project" value="TreeGrafter"/>
</dbReference>
<evidence type="ECO:0000259" key="9">
    <source>
        <dbReference type="PROSITE" id="PS50112"/>
    </source>
</evidence>
<evidence type="ECO:0000259" key="10">
    <source>
        <dbReference type="PROSITE" id="PS50113"/>
    </source>
</evidence>
<protein>
    <recommendedName>
        <fullName evidence="2">histidine kinase</fullName>
        <ecNumber evidence="2">2.7.13.3</ecNumber>
    </recommendedName>
</protein>
<dbReference type="InterPro" id="IPR000700">
    <property type="entry name" value="PAS-assoc_C"/>
</dbReference>
<dbReference type="SMART" id="SM00388">
    <property type="entry name" value="HisKA"/>
    <property type="match status" value="1"/>
</dbReference>
<dbReference type="Pfam" id="PF13426">
    <property type="entry name" value="PAS_9"/>
    <property type="match status" value="1"/>
</dbReference>
<keyword evidence="6" id="KW-0472">Membrane</keyword>
<feature type="domain" description="Histidine kinase" evidence="8">
    <location>
        <begin position="282"/>
        <end position="503"/>
    </location>
</feature>
<dbReference type="SUPFAM" id="SSF55785">
    <property type="entry name" value="PYP-like sensor domain (PAS domain)"/>
    <property type="match status" value="1"/>
</dbReference>
<comment type="catalytic activity">
    <reaction evidence="1">
        <text>ATP + protein L-histidine = ADP + protein N-phospho-L-histidine.</text>
        <dbReference type="EC" id="2.7.13.3"/>
    </reaction>
</comment>
<evidence type="ECO:0000256" key="4">
    <source>
        <dbReference type="ARBA" id="ARBA00022679"/>
    </source>
</evidence>
<dbReference type="Pfam" id="PF02518">
    <property type="entry name" value="HATPase_c"/>
    <property type="match status" value="1"/>
</dbReference>
<evidence type="ECO:0000256" key="5">
    <source>
        <dbReference type="ARBA" id="ARBA00022777"/>
    </source>
</evidence>
<dbReference type="GO" id="GO:0000156">
    <property type="term" value="F:phosphorelay response regulator activity"/>
    <property type="evidence" value="ECO:0007669"/>
    <property type="project" value="TreeGrafter"/>
</dbReference>
<dbReference type="Gene3D" id="3.30.565.10">
    <property type="entry name" value="Histidine kinase-like ATPase, C-terminal domain"/>
    <property type="match status" value="1"/>
</dbReference>
<dbReference type="InterPro" id="IPR001610">
    <property type="entry name" value="PAC"/>
</dbReference>
<dbReference type="RefSeq" id="WP_149784080.1">
    <property type="nucleotide sequence ID" value="NZ_BAAADP010000004.1"/>
</dbReference>
<evidence type="ECO:0000256" key="3">
    <source>
        <dbReference type="ARBA" id="ARBA00022553"/>
    </source>
</evidence>
<dbReference type="GO" id="GO:0016020">
    <property type="term" value="C:membrane"/>
    <property type="evidence" value="ECO:0007669"/>
    <property type="project" value="UniProtKB-SubCell"/>
</dbReference>
<sequence length="513" mass="58257">MPTNEQHTNREAVDESKRVLTLVTDPGNQRVLEEWLTAHDQFTLVETSDIAEAAFDCCLLDRKQLDKHRSKLLNRKESEQIILPYLLLVPESRHREIRNRLRDEHPELWDAIDGLIDMPLAESQLSEQLETFLRLRDQSIAAYNQRAQLRQIRNQHAGHGVLVTDTDGTIEYVNEGFESQSGYTSEEVVGNTPRILKSGEHDEAFYEELWNTITSGDVWDGTVINSRKDGDRYVIEQTIAPVEGPDGDITQFIAVNHEITELRELEESLRQQREQLDVLNRVLRHDIRNDMNVVVAWGEMLEDEVTPTGQEKLDRILRAGRHVVELTNVARDLSEIIHGDGTPDLKPISLRQLLSEELEKRRETFANAEITMADPPDQRTHVLANELLSSVFRNLVNNAVQHNHTAQPKVMISVEESDESVRIRVADNGPGISDDVKESLFREGKKGLESGGTGMGLFLVDSLVESYGGNVWIEDRVESELFDTPDEADPAGTVFIVELRTTAKQDKIDRGRE</sequence>
<keyword evidence="3" id="KW-0597">Phosphoprotein</keyword>
<feature type="domain" description="PAS" evidence="9">
    <location>
        <begin position="145"/>
        <end position="192"/>
    </location>
</feature>
<keyword evidence="4" id="KW-0808">Transferase</keyword>